<evidence type="ECO:0000256" key="3">
    <source>
        <dbReference type="ARBA" id="ARBA00022840"/>
    </source>
</evidence>
<keyword evidence="1" id="KW-0547">Nucleotide-binding</keyword>
<sequence>MIEIIKSGLYSTVQDLGRSGFAHLGVPVSGVMDQFSAKLANEIIGNHINAAVIEMTLIGGVFKFNCDTCIAITGADMVPKLNGLAVSTYKPIKIDKGDVVSFSASKHGCRTYIAVSGGIKTAKVLNSRSLFKSVTTEGSLKNDDMLSIDEQNLELKEAYSKIKNQRFDQSILEVFTGPEFDSLSPEQQKSMLSSEFTISNLNNRMGYQLIEHIDNNLNPIITSAVLPGTVQLTPGGKLIILMRDAQTTGGYPRVLQLSDQAINLLAQKKTGDKVTFSLITMNQF</sequence>
<comment type="caution">
    <text evidence="5">The sequence shown here is derived from an EMBL/GenBank/DDBJ whole genome shotgun (WGS) entry which is preliminary data.</text>
</comment>
<dbReference type="EMBL" id="VHIQ01000006">
    <property type="protein sequence ID" value="TPV32374.1"/>
    <property type="molecule type" value="Genomic_DNA"/>
</dbReference>
<dbReference type="InterPro" id="IPR029000">
    <property type="entry name" value="Cyclophilin-like_dom_sf"/>
</dbReference>
<dbReference type="RefSeq" id="WP_140990869.1">
    <property type="nucleotide sequence ID" value="NZ_VHIQ01000006.1"/>
</dbReference>
<dbReference type="OrthoDB" id="9782422at2"/>
<gene>
    <name evidence="5" type="ORF">FJ651_12480</name>
</gene>
<dbReference type="GO" id="GO:0005524">
    <property type="term" value="F:ATP binding"/>
    <property type="evidence" value="ECO:0007669"/>
    <property type="project" value="UniProtKB-KW"/>
</dbReference>
<feature type="domain" description="Carboxyltransferase" evidence="4">
    <location>
        <begin position="23"/>
        <end position="284"/>
    </location>
</feature>
<evidence type="ECO:0000259" key="4">
    <source>
        <dbReference type="SMART" id="SM00797"/>
    </source>
</evidence>
<dbReference type="InterPro" id="IPR052708">
    <property type="entry name" value="PxpC"/>
</dbReference>
<proteinExistence type="predicted"/>
<dbReference type="PANTHER" id="PTHR43309:SF5">
    <property type="entry name" value="5-OXOPROLINASE SUBUNIT C"/>
    <property type="match status" value="1"/>
</dbReference>
<reference evidence="5 6" key="1">
    <citation type="submission" date="2019-06" db="EMBL/GenBank/DDBJ databases">
        <title>Flavobacteriaceae Paucihalobacterium erythroidium CWB-1, complete genome.</title>
        <authorList>
            <person name="Wu S."/>
        </authorList>
    </citation>
    <scope>NUCLEOTIDE SEQUENCE [LARGE SCALE GENOMIC DNA]</scope>
    <source>
        <strain evidence="5 6">CWB-1</strain>
    </source>
</reference>
<keyword evidence="3" id="KW-0067">ATP-binding</keyword>
<dbReference type="Proteomes" id="UP000317332">
    <property type="component" value="Unassembled WGS sequence"/>
</dbReference>
<dbReference type="Gene3D" id="2.40.100.10">
    <property type="entry name" value="Cyclophilin-like"/>
    <property type="match status" value="1"/>
</dbReference>
<evidence type="ECO:0000256" key="2">
    <source>
        <dbReference type="ARBA" id="ARBA00022801"/>
    </source>
</evidence>
<keyword evidence="6" id="KW-1185">Reference proteome</keyword>
<dbReference type="AlphaFoldDB" id="A0A506PFM2"/>
<protein>
    <submittedName>
        <fullName evidence="5">Biotin-dependent carboxyltransferase family protein</fullName>
    </submittedName>
</protein>
<dbReference type="NCBIfam" id="TIGR00724">
    <property type="entry name" value="urea_amlyse_rel"/>
    <property type="match status" value="1"/>
</dbReference>
<evidence type="ECO:0000313" key="5">
    <source>
        <dbReference type="EMBL" id="TPV32374.1"/>
    </source>
</evidence>
<dbReference type="PANTHER" id="PTHR43309">
    <property type="entry name" value="5-OXOPROLINASE SUBUNIT C"/>
    <property type="match status" value="1"/>
</dbReference>
<name>A0A506PFM2_9FLAO</name>
<evidence type="ECO:0000256" key="1">
    <source>
        <dbReference type="ARBA" id="ARBA00022741"/>
    </source>
</evidence>
<accession>A0A506PFM2</accession>
<evidence type="ECO:0000313" key="6">
    <source>
        <dbReference type="Proteomes" id="UP000317332"/>
    </source>
</evidence>
<dbReference type="GO" id="GO:0016740">
    <property type="term" value="F:transferase activity"/>
    <property type="evidence" value="ECO:0007669"/>
    <property type="project" value="UniProtKB-KW"/>
</dbReference>
<keyword evidence="2" id="KW-0378">Hydrolase</keyword>
<dbReference type="GO" id="GO:0016787">
    <property type="term" value="F:hydrolase activity"/>
    <property type="evidence" value="ECO:0007669"/>
    <property type="project" value="UniProtKB-KW"/>
</dbReference>
<organism evidence="5 6">
    <name type="scientific">Paucihalobacter ruber</name>
    <dbReference type="NCBI Taxonomy" id="2567861"/>
    <lineage>
        <taxon>Bacteria</taxon>
        <taxon>Pseudomonadati</taxon>
        <taxon>Bacteroidota</taxon>
        <taxon>Flavobacteriia</taxon>
        <taxon>Flavobacteriales</taxon>
        <taxon>Flavobacteriaceae</taxon>
        <taxon>Paucihalobacter</taxon>
    </lineage>
</organism>
<dbReference type="InterPro" id="IPR003778">
    <property type="entry name" value="CT_A_B"/>
</dbReference>
<keyword evidence="5" id="KW-0808">Transferase</keyword>
<dbReference type="SMART" id="SM00797">
    <property type="entry name" value="AHS2"/>
    <property type="match status" value="1"/>
</dbReference>
<dbReference type="Pfam" id="PF02626">
    <property type="entry name" value="CT_A_B"/>
    <property type="match status" value="1"/>
</dbReference>